<proteinExistence type="predicted"/>
<dbReference type="AlphaFoldDB" id="A0A8T0A1S1"/>
<evidence type="ECO:0000313" key="1">
    <source>
        <dbReference type="EMBL" id="KAF7640031.1"/>
    </source>
</evidence>
<gene>
    <name evidence="1" type="ORF">Mgra_00000476</name>
</gene>
<accession>A0A8T0A1S1</accession>
<protein>
    <submittedName>
        <fullName evidence="1">Uncharacterized protein</fullName>
    </submittedName>
</protein>
<dbReference type="EMBL" id="JABEBT010000002">
    <property type="protein sequence ID" value="KAF7640031.1"/>
    <property type="molecule type" value="Genomic_DNA"/>
</dbReference>
<organism evidence="1 2">
    <name type="scientific">Meloidogyne graminicola</name>
    <dbReference type="NCBI Taxonomy" id="189291"/>
    <lineage>
        <taxon>Eukaryota</taxon>
        <taxon>Metazoa</taxon>
        <taxon>Ecdysozoa</taxon>
        <taxon>Nematoda</taxon>
        <taxon>Chromadorea</taxon>
        <taxon>Rhabditida</taxon>
        <taxon>Tylenchina</taxon>
        <taxon>Tylenchomorpha</taxon>
        <taxon>Tylenchoidea</taxon>
        <taxon>Meloidogynidae</taxon>
        <taxon>Meloidogyninae</taxon>
        <taxon>Meloidogyne</taxon>
    </lineage>
</organism>
<dbReference type="Proteomes" id="UP000605970">
    <property type="component" value="Unassembled WGS sequence"/>
</dbReference>
<dbReference type="OrthoDB" id="5898859at2759"/>
<name>A0A8T0A1S1_9BILA</name>
<reference evidence="1" key="1">
    <citation type="journal article" date="2020" name="Ecol. Evol.">
        <title>Genome structure and content of the rice root-knot nematode (Meloidogyne graminicola).</title>
        <authorList>
            <person name="Phan N.T."/>
            <person name="Danchin E.G.J."/>
            <person name="Klopp C."/>
            <person name="Perfus-Barbeoch L."/>
            <person name="Kozlowski D.K."/>
            <person name="Koutsovoulos G.D."/>
            <person name="Lopez-Roques C."/>
            <person name="Bouchez O."/>
            <person name="Zahm M."/>
            <person name="Besnard G."/>
            <person name="Bellafiore S."/>
        </authorList>
    </citation>
    <scope>NUCLEOTIDE SEQUENCE</scope>
    <source>
        <strain evidence="1">VN-18</strain>
    </source>
</reference>
<keyword evidence="2" id="KW-1185">Reference proteome</keyword>
<sequence length="129" mass="15235">MIFLKLIKIFNIHQLIIFNLILIQFCIGNNINNLFNNKINITKENKLNNEYINTKILKYNSENGLLKQYINNGLFNCGTKYIAMLQKLNKFIENIHREFILCKNQQLDKATSSKFSEQFQLINDLFGIK</sequence>
<evidence type="ECO:0000313" key="2">
    <source>
        <dbReference type="Proteomes" id="UP000605970"/>
    </source>
</evidence>
<comment type="caution">
    <text evidence="1">The sequence shown here is derived from an EMBL/GenBank/DDBJ whole genome shotgun (WGS) entry which is preliminary data.</text>
</comment>